<reference evidence="8" key="1">
    <citation type="submission" date="2025-08" db="UniProtKB">
        <authorList>
            <consortium name="Ensembl"/>
        </authorList>
    </citation>
    <scope>IDENTIFICATION</scope>
</reference>
<evidence type="ECO:0000256" key="5">
    <source>
        <dbReference type="ARBA" id="ARBA00022729"/>
    </source>
</evidence>
<name>A0A663M2C4_ATHCN</name>
<keyword evidence="9" id="KW-1185">Reference proteome</keyword>
<dbReference type="GO" id="GO:0007259">
    <property type="term" value="P:cell surface receptor signaling pathway via JAK-STAT"/>
    <property type="evidence" value="ECO:0007669"/>
    <property type="project" value="InterPro"/>
</dbReference>
<accession>A0A663M2C4</accession>
<evidence type="ECO:0000256" key="6">
    <source>
        <dbReference type="ARBA" id="ARBA00023118"/>
    </source>
</evidence>
<evidence type="ECO:0000313" key="9">
    <source>
        <dbReference type="Proteomes" id="UP000472269"/>
    </source>
</evidence>
<gene>
    <name evidence="8" type="primary">LOC113482083</name>
</gene>
<keyword evidence="5 7" id="KW-0732">Signal</keyword>
<dbReference type="AlphaFoldDB" id="A0A663M2C4"/>
<feature type="chain" id="PRO_5025645395" evidence="7">
    <location>
        <begin position="20"/>
        <end position="188"/>
    </location>
</feature>
<evidence type="ECO:0000313" key="8">
    <source>
        <dbReference type="Ensembl" id="ENSACUP00000005877.1"/>
    </source>
</evidence>
<dbReference type="GO" id="GO:0005125">
    <property type="term" value="F:cytokine activity"/>
    <property type="evidence" value="ECO:0007669"/>
    <property type="project" value="UniProtKB-KW"/>
</dbReference>
<evidence type="ECO:0000256" key="3">
    <source>
        <dbReference type="ARBA" id="ARBA00022514"/>
    </source>
</evidence>
<dbReference type="Pfam" id="PF15177">
    <property type="entry name" value="IL28A"/>
    <property type="match status" value="1"/>
</dbReference>
<evidence type="ECO:0000256" key="1">
    <source>
        <dbReference type="ARBA" id="ARBA00004613"/>
    </source>
</evidence>
<dbReference type="PANTHER" id="PTHR31943:SF1">
    <property type="entry name" value="INTERFERON LAMBDA-2-RELATED"/>
    <property type="match status" value="1"/>
</dbReference>
<keyword evidence="6" id="KW-0051">Antiviral defense</keyword>
<reference evidence="8" key="2">
    <citation type="submission" date="2025-09" db="UniProtKB">
        <authorList>
            <consortium name="Ensembl"/>
        </authorList>
    </citation>
    <scope>IDENTIFICATION</scope>
</reference>
<feature type="signal peptide" evidence="7">
    <location>
        <begin position="1"/>
        <end position="19"/>
    </location>
</feature>
<dbReference type="GO" id="GO:0051607">
    <property type="term" value="P:defense response to virus"/>
    <property type="evidence" value="ECO:0007669"/>
    <property type="project" value="UniProtKB-KW"/>
</dbReference>
<organism evidence="8 9">
    <name type="scientific">Athene cunicularia</name>
    <name type="common">Burrowing owl</name>
    <name type="synonym">Speotyto cunicularia</name>
    <dbReference type="NCBI Taxonomy" id="194338"/>
    <lineage>
        <taxon>Eukaryota</taxon>
        <taxon>Metazoa</taxon>
        <taxon>Chordata</taxon>
        <taxon>Craniata</taxon>
        <taxon>Vertebrata</taxon>
        <taxon>Euteleostomi</taxon>
        <taxon>Archelosauria</taxon>
        <taxon>Archosauria</taxon>
        <taxon>Dinosauria</taxon>
        <taxon>Saurischia</taxon>
        <taxon>Theropoda</taxon>
        <taxon>Coelurosauria</taxon>
        <taxon>Aves</taxon>
        <taxon>Neognathae</taxon>
        <taxon>Neoaves</taxon>
        <taxon>Telluraves</taxon>
        <taxon>Strigiformes</taxon>
        <taxon>Strigidae</taxon>
        <taxon>Athene</taxon>
    </lineage>
</organism>
<dbReference type="GO" id="GO:0005615">
    <property type="term" value="C:extracellular space"/>
    <property type="evidence" value="ECO:0007669"/>
    <property type="project" value="UniProtKB-KW"/>
</dbReference>
<keyword evidence="4" id="KW-0964">Secreted</keyword>
<dbReference type="Gene3D" id="1.20.1250.60">
    <property type="entry name" value="Interferon lambda"/>
    <property type="match status" value="1"/>
</dbReference>
<dbReference type="PANTHER" id="PTHR31943">
    <property type="entry name" value="INTERLEUKIN-28 AND 29"/>
    <property type="match status" value="1"/>
</dbReference>
<dbReference type="InterPro" id="IPR038326">
    <property type="entry name" value="IFN-lambda_sf"/>
</dbReference>
<sequence>MLHLVLTLLLALVLQTSLGAVIPHTTPEKSCYLSKYQLLVSHETEAVLRMRDKFVSIAGNGGLWAGQGHSRGHTFETLSDKVPDRVMVVKAELSLTTTVLEFHDTSDFAEMRKQPLAFLTQVQNDLAGSVAPALAPLHEPSEEVSHWLNQLQNTREMKTNSCLEASAIRHIFEVLNDLRCVAFQEQYN</sequence>
<evidence type="ECO:0000256" key="2">
    <source>
        <dbReference type="ARBA" id="ARBA00008717"/>
    </source>
</evidence>
<comment type="subcellular location">
    <subcellularLocation>
        <location evidence="1">Secreted</location>
    </subcellularLocation>
</comment>
<dbReference type="Proteomes" id="UP000472269">
    <property type="component" value="Unplaced"/>
</dbReference>
<comment type="similarity">
    <text evidence="2">Belongs to the lambda interferon family.</text>
</comment>
<dbReference type="Ensembl" id="ENSACUT00000006268.1">
    <property type="protein sequence ID" value="ENSACUP00000005877.1"/>
    <property type="gene ID" value="ENSACUG00000003997.1"/>
</dbReference>
<dbReference type="GO" id="GO:0045087">
    <property type="term" value="P:innate immune response"/>
    <property type="evidence" value="ECO:0007669"/>
    <property type="project" value="TreeGrafter"/>
</dbReference>
<dbReference type="GO" id="GO:0050778">
    <property type="term" value="P:positive regulation of immune response"/>
    <property type="evidence" value="ECO:0007669"/>
    <property type="project" value="InterPro"/>
</dbReference>
<evidence type="ECO:0000256" key="7">
    <source>
        <dbReference type="SAM" id="SignalP"/>
    </source>
</evidence>
<proteinExistence type="inferred from homology"/>
<keyword evidence="3" id="KW-0202">Cytokine</keyword>
<evidence type="ECO:0000256" key="4">
    <source>
        <dbReference type="ARBA" id="ARBA00022525"/>
    </source>
</evidence>
<protein>
    <submittedName>
        <fullName evidence="8">Interferon lambda-3-like</fullName>
    </submittedName>
</protein>
<dbReference type="InterPro" id="IPR029177">
    <property type="entry name" value="INF_lambda"/>
</dbReference>